<dbReference type="HAMAP" id="MF_00048">
    <property type="entry name" value="UPF0102"/>
    <property type="match status" value="1"/>
</dbReference>
<sequence>MGNVNNVVIGRIGEEAAAGMLEAEGYRILERNYMSPEGEIDIIAEKDADIVFIEVKARRGILYGRPCEAVNARKRRRLKSAAVCYLRERTPGERIYGRMRFDVVEVVVNHIMDAF</sequence>
<dbReference type="AlphaFoldDB" id="A0A9D1N5C2"/>
<organism evidence="3 4">
    <name type="scientific">Candidatus Allocopromorpha excrementipullorum</name>
    <dbReference type="NCBI Taxonomy" id="2840743"/>
    <lineage>
        <taxon>Bacteria</taxon>
        <taxon>Bacillati</taxon>
        <taxon>Bacillota</taxon>
        <taxon>Clostridia</taxon>
        <taxon>Eubacteriales</taxon>
        <taxon>Eubacteriaceae</taxon>
        <taxon>Eubacteriaceae incertae sedis</taxon>
        <taxon>Candidatus Allocopromorpha</taxon>
    </lineage>
</organism>
<dbReference type="CDD" id="cd20736">
    <property type="entry name" value="PoNe_Nuclease"/>
    <property type="match status" value="1"/>
</dbReference>
<evidence type="ECO:0000313" key="3">
    <source>
        <dbReference type="EMBL" id="HIU95462.1"/>
    </source>
</evidence>
<dbReference type="PANTHER" id="PTHR34039:SF1">
    <property type="entry name" value="UPF0102 PROTEIN YRAN"/>
    <property type="match status" value="1"/>
</dbReference>
<dbReference type="Proteomes" id="UP000824130">
    <property type="component" value="Unassembled WGS sequence"/>
</dbReference>
<dbReference type="InterPro" id="IPR011856">
    <property type="entry name" value="tRNA_endonuc-like_dom_sf"/>
</dbReference>
<dbReference type="PANTHER" id="PTHR34039">
    <property type="entry name" value="UPF0102 PROTEIN YRAN"/>
    <property type="match status" value="1"/>
</dbReference>
<gene>
    <name evidence="3" type="ORF">IAD25_01940</name>
</gene>
<dbReference type="NCBIfam" id="NF009154">
    <property type="entry name" value="PRK12497.3-3"/>
    <property type="match status" value="1"/>
</dbReference>
<evidence type="ECO:0000256" key="2">
    <source>
        <dbReference type="HAMAP-Rule" id="MF_00048"/>
    </source>
</evidence>
<protein>
    <recommendedName>
        <fullName evidence="2">UPF0102 protein IAD25_01940</fullName>
    </recommendedName>
</protein>
<dbReference type="EMBL" id="DVOB01000043">
    <property type="protein sequence ID" value="HIU95462.1"/>
    <property type="molecule type" value="Genomic_DNA"/>
</dbReference>
<dbReference type="Gene3D" id="3.40.1350.10">
    <property type="match status" value="1"/>
</dbReference>
<comment type="caution">
    <text evidence="3">The sequence shown here is derived from an EMBL/GenBank/DDBJ whole genome shotgun (WGS) entry which is preliminary data.</text>
</comment>
<dbReference type="NCBIfam" id="NF009150">
    <property type="entry name" value="PRK12497.1-3"/>
    <property type="match status" value="1"/>
</dbReference>
<reference evidence="3" key="2">
    <citation type="journal article" date="2021" name="PeerJ">
        <title>Extensive microbial diversity within the chicken gut microbiome revealed by metagenomics and culture.</title>
        <authorList>
            <person name="Gilroy R."/>
            <person name="Ravi A."/>
            <person name="Getino M."/>
            <person name="Pursley I."/>
            <person name="Horton D.L."/>
            <person name="Alikhan N.F."/>
            <person name="Baker D."/>
            <person name="Gharbi K."/>
            <person name="Hall N."/>
            <person name="Watson M."/>
            <person name="Adriaenssens E.M."/>
            <person name="Foster-Nyarko E."/>
            <person name="Jarju S."/>
            <person name="Secka A."/>
            <person name="Antonio M."/>
            <person name="Oren A."/>
            <person name="Chaudhuri R.R."/>
            <person name="La Ragione R."/>
            <person name="Hildebrand F."/>
            <person name="Pallen M.J."/>
        </authorList>
    </citation>
    <scope>NUCLEOTIDE SEQUENCE</scope>
    <source>
        <strain evidence="3">ChiSjej4B22-8349</strain>
    </source>
</reference>
<dbReference type="InterPro" id="IPR011335">
    <property type="entry name" value="Restrct_endonuc-II-like"/>
</dbReference>
<evidence type="ECO:0000256" key="1">
    <source>
        <dbReference type="ARBA" id="ARBA00006738"/>
    </source>
</evidence>
<comment type="similarity">
    <text evidence="1 2">Belongs to the UPF0102 family.</text>
</comment>
<reference evidence="3" key="1">
    <citation type="submission" date="2020-10" db="EMBL/GenBank/DDBJ databases">
        <authorList>
            <person name="Gilroy R."/>
        </authorList>
    </citation>
    <scope>NUCLEOTIDE SEQUENCE</scope>
    <source>
        <strain evidence="3">ChiSjej4B22-8349</strain>
    </source>
</reference>
<name>A0A9D1N5C2_9FIRM</name>
<dbReference type="SUPFAM" id="SSF52980">
    <property type="entry name" value="Restriction endonuclease-like"/>
    <property type="match status" value="1"/>
</dbReference>
<dbReference type="Pfam" id="PF02021">
    <property type="entry name" value="UPF0102"/>
    <property type="match status" value="1"/>
</dbReference>
<evidence type="ECO:0000313" key="4">
    <source>
        <dbReference type="Proteomes" id="UP000824130"/>
    </source>
</evidence>
<dbReference type="GO" id="GO:0003676">
    <property type="term" value="F:nucleic acid binding"/>
    <property type="evidence" value="ECO:0007669"/>
    <property type="project" value="InterPro"/>
</dbReference>
<proteinExistence type="inferred from homology"/>
<accession>A0A9D1N5C2</accession>
<dbReference type="InterPro" id="IPR003509">
    <property type="entry name" value="UPF0102_YraN-like"/>
</dbReference>